<accession>A0A6A7B1W1</accession>
<dbReference type="EMBL" id="MU006312">
    <property type="protein sequence ID" value="KAF2849273.1"/>
    <property type="molecule type" value="Genomic_DNA"/>
</dbReference>
<evidence type="ECO:0000313" key="2">
    <source>
        <dbReference type="EMBL" id="KAF2849273.1"/>
    </source>
</evidence>
<reference evidence="2" key="1">
    <citation type="submission" date="2020-01" db="EMBL/GenBank/DDBJ databases">
        <authorList>
            <consortium name="DOE Joint Genome Institute"/>
            <person name="Haridas S."/>
            <person name="Albert R."/>
            <person name="Binder M."/>
            <person name="Bloem J."/>
            <person name="Labutti K."/>
            <person name="Salamov A."/>
            <person name="Andreopoulos B."/>
            <person name="Baker S.E."/>
            <person name="Barry K."/>
            <person name="Bills G."/>
            <person name="Bluhm B.H."/>
            <person name="Cannon C."/>
            <person name="Castanera R."/>
            <person name="Culley D.E."/>
            <person name="Daum C."/>
            <person name="Ezra D."/>
            <person name="Gonzalez J.B."/>
            <person name="Henrissat B."/>
            <person name="Kuo A."/>
            <person name="Liang C."/>
            <person name="Lipzen A."/>
            <person name="Lutzoni F."/>
            <person name="Magnuson J."/>
            <person name="Mondo S."/>
            <person name="Nolan M."/>
            <person name="Ohm R."/>
            <person name="Pangilinan J."/>
            <person name="Park H.-J."/>
            <person name="Ramirez L."/>
            <person name="Alfaro M."/>
            <person name="Sun H."/>
            <person name="Tritt A."/>
            <person name="Yoshinaga Y."/>
            <person name="Zwiers L.-H."/>
            <person name="Turgeon B.G."/>
            <person name="Goodwin S.B."/>
            <person name="Spatafora J.W."/>
            <person name="Crous P.W."/>
            <person name="Grigoriev I.V."/>
        </authorList>
    </citation>
    <scope>NUCLEOTIDE SEQUENCE</scope>
    <source>
        <strain evidence="2">IPT5</strain>
    </source>
</reference>
<keyword evidence="3" id="KW-1185">Reference proteome</keyword>
<dbReference type="Proteomes" id="UP000799423">
    <property type="component" value="Unassembled WGS sequence"/>
</dbReference>
<feature type="compositionally biased region" description="Basic and acidic residues" evidence="1">
    <location>
        <begin position="36"/>
        <end position="47"/>
    </location>
</feature>
<proteinExistence type="predicted"/>
<evidence type="ECO:0000313" key="3">
    <source>
        <dbReference type="Proteomes" id="UP000799423"/>
    </source>
</evidence>
<gene>
    <name evidence="2" type="ORF">T440DRAFT_469378</name>
</gene>
<evidence type="ECO:0000256" key="1">
    <source>
        <dbReference type="SAM" id="MobiDB-lite"/>
    </source>
</evidence>
<sequence length="391" mass="44844">MLGRWNHRLSPRLHRAKQASPVHRRRSSTHVPGRLLRGDDLGPTRKEGHQTFRARTDEGAKALPLPPLLDPIVLQSRGRWEQPKDQPKFADFTPFQRRLWANTFAHALASPVRQCCHTNILLPKDLLMALHARPHPTTNDPWLLPVSLVSEEKRLGPPLYFVGHHTVATQLGKRKSLAKALPRHMTAKFSAPDLKNMVCREDMPDFILQTMRNKVFNKLSFNFSFRGRLIPVQSPRSEDIEHVDDISCVLFFGSLRTRADEFHQNLIDVQNELEKWVTYFIKNFSAKIDPHASADVTHSSPAWYTEPLVPRLQPRLKFPELEFHTTSWQGKKVALYSVTDLFGQEKTAELIKGSNSKYGDARCVVMKRARHNMPVEMLLMQLQAYIAQSAP</sequence>
<name>A0A6A7B1W1_9PLEO</name>
<protein>
    <submittedName>
        <fullName evidence="2">Uncharacterized protein</fullName>
    </submittedName>
</protein>
<dbReference type="AlphaFoldDB" id="A0A6A7B1W1"/>
<feature type="compositionally biased region" description="Basic residues" evidence="1">
    <location>
        <begin position="1"/>
        <end position="28"/>
    </location>
</feature>
<feature type="region of interest" description="Disordered" evidence="1">
    <location>
        <begin position="1"/>
        <end position="47"/>
    </location>
</feature>
<organism evidence="2 3">
    <name type="scientific">Plenodomus tracheiphilus IPT5</name>
    <dbReference type="NCBI Taxonomy" id="1408161"/>
    <lineage>
        <taxon>Eukaryota</taxon>
        <taxon>Fungi</taxon>
        <taxon>Dikarya</taxon>
        <taxon>Ascomycota</taxon>
        <taxon>Pezizomycotina</taxon>
        <taxon>Dothideomycetes</taxon>
        <taxon>Pleosporomycetidae</taxon>
        <taxon>Pleosporales</taxon>
        <taxon>Pleosporineae</taxon>
        <taxon>Leptosphaeriaceae</taxon>
        <taxon>Plenodomus</taxon>
    </lineage>
</organism>
<dbReference type="OrthoDB" id="3363286at2759"/>